<dbReference type="RefSeq" id="WP_208260560.1">
    <property type="nucleotide sequence ID" value="NZ_JAGEOJ010000016.1"/>
</dbReference>
<gene>
    <name evidence="4" type="ORF">J4573_36045</name>
</gene>
<keyword evidence="5" id="KW-1185">Reference proteome</keyword>
<dbReference type="AlphaFoldDB" id="A0A939PH50"/>
<evidence type="ECO:0000313" key="4">
    <source>
        <dbReference type="EMBL" id="MBO2452550.1"/>
    </source>
</evidence>
<name>A0A939PH50_9ACTN</name>
<evidence type="ECO:0000256" key="1">
    <source>
        <dbReference type="SAM" id="MobiDB-lite"/>
    </source>
</evidence>
<feature type="chain" id="PRO_5038503717" description="DUF676 domain-containing protein" evidence="2">
    <location>
        <begin position="20"/>
        <end position="323"/>
    </location>
</feature>
<dbReference type="Pfam" id="PF05057">
    <property type="entry name" value="DUF676"/>
    <property type="match status" value="1"/>
</dbReference>
<protein>
    <recommendedName>
        <fullName evidence="3">DUF676 domain-containing protein</fullName>
    </recommendedName>
</protein>
<evidence type="ECO:0000256" key="2">
    <source>
        <dbReference type="SAM" id="SignalP"/>
    </source>
</evidence>
<keyword evidence="2" id="KW-0732">Signal</keyword>
<evidence type="ECO:0000313" key="5">
    <source>
        <dbReference type="Proteomes" id="UP000669179"/>
    </source>
</evidence>
<dbReference type="PROSITE" id="PS51257">
    <property type="entry name" value="PROKAR_LIPOPROTEIN"/>
    <property type="match status" value="1"/>
</dbReference>
<dbReference type="Gene3D" id="3.40.50.1820">
    <property type="entry name" value="alpha/beta hydrolase"/>
    <property type="match status" value="1"/>
</dbReference>
<feature type="domain" description="DUF676" evidence="3">
    <location>
        <begin position="135"/>
        <end position="233"/>
    </location>
</feature>
<accession>A0A939PH50</accession>
<feature type="signal peptide" evidence="2">
    <location>
        <begin position="1"/>
        <end position="19"/>
    </location>
</feature>
<proteinExistence type="predicted"/>
<reference evidence="4" key="1">
    <citation type="submission" date="2021-03" db="EMBL/GenBank/DDBJ databases">
        <authorList>
            <person name="Kanchanasin P."/>
            <person name="Saeng-In P."/>
            <person name="Phongsopitanun W."/>
            <person name="Yuki M."/>
            <person name="Kudo T."/>
            <person name="Ohkuma M."/>
            <person name="Tanasupawat S."/>
        </authorList>
    </citation>
    <scope>NUCLEOTIDE SEQUENCE</scope>
    <source>
        <strain evidence="4">GKU 128</strain>
    </source>
</reference>
<organism evidence="4 5">
    <name type="scientific">Actinomadura barringtoniae</name>
    <dbReference type="NCBI Taxonomy" id="1427535"/>
    <lineage>
        <taxon>Bacteria</taxon>
        <taxon>Bacillati</taxon>
        <taxon>Actinomycetota</taxon>
        <taxon>Actinomycetes</taxon>
        <taxon>Streptosporangiales</taxon>
        <taxon>Thermomonosporaceae</taxon>
        <taxon>Actinomadura</taxon>
    </lineage>
</organism>
<dbReference type="InterPro" id="IPR007751">
    <property type="entry name" value="DUF676_lipase-like"/>
</dbReference>
<dbReference type="Proteomes" id="UP000669179">
    <property type="component" value="Unassembled WGS sequence"/>
</dbReference>
<dbReference type="SUPFAM" id="SSF53474">
    <property type="entry name" value="alpha/beta-Hydrolases"/>
    <property type="match status" value="1"/>
</dbReference>
<comment type="caution">
    <text evidence="4">The sequence shown here is derived from an EMBL/GenBank/DDBJ whole genome shotgun (WGS) entry which is preliminary data.</text>
</comment>
<dbReference type="InterPro" id="IPR029058">
    <property type="entry name" value="AB_hydrolase_fold"/>
</dbReference>
<feature type="region of interest" description="Disordered" evidence="1">
    <location>
        <begin position="28"/>
        <end position="68"/>
    </location>
</feature>
<sequence length="323" mass="34550">MRRLVRSAVPGIAFTVVLAQTATSCGATHSTSRSAADSTSRSAALDAPRGAAHSTSRSAGRGAARSATDSAAAVKDPVYLIHGVQWDGGTDCETAWKDGKTALRRQGFKGPLITWGYYRGDRHCTTAYQGTLNTSVTELGRRLAWEIYNRYSRHGKPVSVLGHSMGGLITAAALAGVQKSGGKSRRWPPYLRVRNAVTLSSPFRGVTCVYAQAQCKDLKSGSSFLRWLGTAQNPQGRGGTDWTLVGSYDDSRVSVRSGLGTKAKHKVAYLAGQHITHTNMHHLAAGGHWRFRYSNNWGEVFYQTAKGGAPLRVAAAALSSAAR</sequence>
<dbReference type="EMBL" id="JAGEOJ010000016">
    <property type="protein sequence ID" value="MBO2452550.1"/>
    <property type="molecule type" value="Genomic_DNA"/>
</dbReference>
<evidence type="ECO:0000259" key="3">
    <source>
        <dbReference type="Pfam" id="PF05057"/>
    </source>
</evidence>